<protein>
    <submittedName>
        <fullName evidence="1">Uncharacterized protein</fullName>
    </submittedName>
</protein>
<reference evidence="1" key="1">
    <citation type="journal article" date="2020" name="bioRxiv">
        <title>Hybrid origin of Populus tomentosa Carr. identified through genome sequencing and phylogenomic analysis.</title>
        <authorList>
            <person name="An X."/>
            <person name="Gao K."/>
            <person name="Chen Z."/>
            <person name="Li J."/>
            <person name="Yang X."/>
            <person name="Yang X."/>
            <person name="Zhou J."/>
            <person name="Guo T."/>
            <person name="Zhao T."/>
            <person name="Huang S."/>
            <person name="Miao D."/>
            <person name="Khan W.U."/>
            <person name="Rao P."/>
            <person name="Ye M."/>
            <person name="Lei B."/>
            <person name="Liao W."/>
            <person name="Wang J."/>
            <person name="Ji L."/>
            <person name="Li Y."/>
            <person name="Guo B."/>
            <person name="Mustafa N.S."/>
            <person name="Li S."/>
            <person name="Yun Q."/>
            <person name="Keller S.R."/>
            <person name="Mao J."/>
            <person name="Zhang R."/>
            <person name="Strauss S.H."/>
        </authorList>
    </citation>
    <scope>NUCLEOTIDE SEQUENCE</scope>
    <source>
        <strain evidence="1">GM15</strain>
        <tissue evidence="1">Leaf</tissue>
    </source>
</reference>
<keyword evidence="2" id="KW-1185">Reference proteome</keyword>
<dbReference type="Proteomes" id="UP000886885">
    <property type="component" value="Chromosome 10D"/>
</dbReference>
<name>A0A8X7YVG0_POPTO</name>
<dbReference type="EMBL" id="JAAWWB010000020">
    <property type="protein sequence ID" value="KAG6758024.1"/>
    <property type="molecule type" value="Genomic_DNA"/>
</dbReference>
<sequence length="171" mass="19171">MPFFCFPFCCGKKSKSKHQKTVRPIYSTHPMDPGTKNTHVERGYGVGGPSSINVNSQELQQTIRQQGEASTYLQQEQINLEGSSTEIPVKLCNNNSEIPGSKDLVLRVDTTTNHLKGIRIWDGDTQVDFLIVESEDQGVKEPNVQQKPHAGRATAYVQQEQIALILIMMLW</sequence>
<gene>
    <name evidence="1" type="ORF">POTOM_038357</name>
</gene>
<dbReference type="AlphaFoldDB" id="A0A8X7YVG0"/>
<comment type="caution">
    <text evidence="1">The sequence shown here is derived from an EMBL/GenBank/DDBJ whole genome shotgun (WGS) entry which is preliminary data.</text>
</comment>
<evidence type="ECO:0000313" key="2">
    <source>
        <dbReference type="Proteomes" id="UP000886885"/>
    </source>
</evidence>
<accession>A0A8X7YVG0</accession>
<organism evidence="1 2">
    <name type="scientific">Populus tomentosa</name>
    <name type="common">Chinese white poplar</name>
    <dbReference type="NCBI Taxonomy" id="118781"/>
    <lineage>
        <taxon>Eukaryota</taxon>
        <taxon>Viridiplantae</taxon>
        <taxon>Streptophyta</taxon>
        <taxon>Embryophyta</taxon>
        <taxon>Tracheophyta</taxon>
        <taxon>Spermatophyta</taxon>
        <taxon>Magnoliopsida</taxon>
        <taxon>eudicotyledons</taxon>
        <taxon>Gunneridae</taxon>
        <taxon>Pentapetalae</taxon>
        <taxon>rosids</taxon>
        <taxon>fabids</taxon>
        <taxon>Malpighiales</taxon>
        <taxon>Salicaceae</taxon>
        <taxon>Saliceae</taxon>
        <taxon>Populus</taxon>
    </lineage>
</organism>
<evidence type="ECO:0000313" key="1">
    <source>
        <dbReference type="EMBL" id="KAG6758024.1"/>
    </source>
</evidence>
<proteinExistence type="predicted"/>